<proteinExistence type="predicted"/>
<accession>A0A319BPT4</accession>
<protein>
    <recommendedName>
        <fullName evidence="4">Secreted protein</fullName>
    </recommendedName>
</protein>
<dbReference type="GeneID" id="37206078"/>
<evidence type="ECO:0000256" key="1">
    <source>
        <dbReference type="SAM" id="SignalP"/>
    </source>
</evidence>
<evidence type="ECO:0000313" key="3">
    <source>
        <dbReference type="Proteomes" id="UP000248405"/>
    </source>
</evidence>
<feature type="signal peptide" evidence="1">
    <location>
        <begin position="1"/>
        <end position="18"/>
    </location>
</feature>
<evidence type="ECO:0008006" key="4">
    <source>
        <dbReference type="Google" id="ProtNLM"/>
    </source>
</evidence>
<gene>
    <name evidence="2" type="ORF">BO88DRAFT_145488</name>
</gene>
<organism evidence="2 3">
    <name type="scientific">Aspergillus vadensis (strain CBS 113365 / IMI 142717 / IBT 24658)</name>
    <dbReference type="NCBI Taxonomy" id="1448311"/>
    <lineage>
        <taxon>Eukaryota</taxon>
        <taxon>Fungi</taxon>
        <taxon>Dikarya</taxon>
        <taxon>Ascomycota</taxon>
        <taxon>Pezizomycotina</taxon>
        <taxon>Eurotiomycetes</taxon>
        <taxon>Eurotiomycetidae</taxon>
        <taxon>Eurotiales</taxon>
        <taxon>Aspergillaceae</taxon>
        <taxon>Aspergillus</taxon>
        <taxon>Aspergillus subgen. Circumdati</taxon>
    </lineage>
</organism>
<dbReference type="Proteomes" id="UP000248405">
    <property type="component" value="Unassembled WGS sequence"/>
</dbReference>
<sequence>MTCLCSTWCALFRHFSSLFVYSGRSYISRSTTLGQNVSWVVQHVHFSIPRVTVVPDLNGGRWITLTEIAMFKLQ</sequence>
<feature type="chain" id="PRO_5016375763" description="Secreted protein" evidence="1">
    <location>
        <begin position="19"/>
        <end position="74"/>
    </location>
</feature>
<dbReference type="EMBL" id="KZ821639">
    <property type="protein sequence ID" value="PYH65218.1"/>
    <property type="molecule type" value="Genomic_DNA"/>
</dbReference>
<evidence type="ECO:0000313" key="2">
    <source>
        <dbReference type="EMBL" id="PYH65218.1"/>
    </source>
</evidence>
<dbReference type="AlphaFoldDB" id="A0A319BPT4"/>
<reference evidence="2" key="1">
    <citation type="submission" date="2016-12" db="EMBL/GenBank/DDBJ databases">
        <title>The genomes of Aspergillus section Nigri reveals drivers in fungal speciation.</title>
        <authorList>
            <consortium name="DOE Joint Genome Institute"/>
            <person name="Vesth T.C."/>
            <person name="Nybo J."/>
            <person name="Theobald S."/>
            <person name="Brandl J."/>
            <person name="Frisvad J.C."/>
            <person name="Nielsen K.F."/>
            <person name="Lyhne E.K."/>
            <person name="Kogle M.E."/>
            <person name="Kuo A."/>
            <person name="Riley R."/>
            <person name="Clum A."/>
            <person name="Nolan M."/>
            <person name="Lipzen A."/>
            <person name="Salamov A."/>
            <person name="Henrissat B."/>
            <person name="Wiebenga A."/>
            <person name="De Vries R.P."/>
            <person name="Grigoriev I.V."/>
            <person name="Mortensen U.H."/>
            <person name="Andersen M.R."/>
            <person name="Baker S.E."/>
        </authorList>
    </citation>
    <scope>NUCLEOTIDE SEQUENCE [LARGE SCALE GENOMIC DNA]</scope>
    <source>
        <strain evidence="2">CBS 113365</strain>
    </source>
</reference>
<name>A0A319BPT4_ASPVC</name>
<dbReference type="RefSeq" id="XP_025559012.1">
    <property type="nucleotide sequence ID" value="XM_025701486.1"/>
</dbReference>
<keyword evidence="1" id="KW-0732">Signal</keyword>
<keyword evidence="3" id="KW-1185">Reference proteome</keyword>